<dbReference type="GO" id="GO:0005524">
    <property type="term" value="F:ATP binding"/>
    <property type="evidence" value="ECO:0007669"/>
    <property type="project" value="UniProtKB-KW"/>
</dbReference>
<keyword evidence="9" id="KW-0418">Kinase</keyword>
<evidence type="ECO:0000256" key="6">
    <source>
        <dbReference type="ARBA" id="ARBA00022679"/>
    </source>
</evidence>
<dbReference type="Proteomes" id="UP001141183">
    <property type="component" value="Unassembled WGS sequence"/>
</dbReference>
<dbReference type="RefSeq" id="WP_142419340.1">
    <property type="nucleotide sequence ID" value="NZ_JAMRYU010000016.1"/>
</dbReference>
<feature type="transmembrane region" description="Helical" evidence="15">
    <location>
        <begin position="263"/>
        <end position="281"/>
    </location>
</feature>
<evidence type="ECO:0000313" key="17">
    <source>
        <dbReference type="EMBL" id="MDC4241467.1"/>
    </source>
</evidence>
<accession>A0A9X3XQM6</accession>
<feature type="coiled-coil region" evidence="14">
    <location>
        <begin position="85"/>
        <end position="133"/>
    </location>
</feature>
<feature type="transmembrane region" description="Helical" evidence="15">
    <location>
        <begin position="392"/>
        <end position="414"/>
    </location>
</feature>
<dbReference type="AlphaFoldDB" id="A0A9X3XQM6"/>
<dbReference type="SMART" id="SM00387">
    <property type="entry name" value="HATPase_c"/>
    <property type="match status" value="1"/>
</dbReference>
<dbReference type="CDD" id="cd00082">
    <property type="entry name" value="HisKA"/>
    <property type="match status" value="1"/>
</dbReference>
<sequence length="719" mass="84098">MDTKLTKNKILKDLEKYIIFILVIFFAISLIGTLREYKNFNLYFGDSIYNNSLVKNKIVVLDSNLNDYTKLFLDLDGKKKEDIYNKKVEEFKLEKENRLKEAEENIREKAKDMNVAEAEIKKQIEEAKKIIMEEDNSVDDYFKYVREFTNNILYDNENIQFFFKDSLGAKITNIEDSNIEKQIEEKEFANNEQYYYMYFANSKVNEDGKNYSEELSSIYDLLKYSSEDLIRFYRIPKELKQGDLLYDAFKERKEASSILNRKIAISAILGVFILVFAFIIYKRRKNNYTNYIEDLLIKIPIDIRAIIFLYSLNILNSLIFNVIPYYGSDNYSNGVILRAYILIIIDYYFLKDLILILENKRNKGKVLTLKIYEYLSKIIKDSEFIKTNKFKFISIIFLSALALFCLWLESFVFLSYGFMVFSRAYICIYLIFTSILSVIIFREITILESQTLRIAKGNYKVDLKADKILVLKNIENNLITIEDGLKEALGKAITSEKMKSELITNVSHDLKTPLTSIINYIGLLKEENITDEKRSKYLEVLDMKSKRLKILIEDLFEASKAVSGNMTFEKEDLNIVSLLRQVIGELEEKITQANLDIITKWPEDKAIVYIDGRKTFRVYENLVNNIIKYSMKNSRVYIDVINSENEVKVIMKNISAYQIDFTSEEIIERFKRGDKSRSTEGSGLGLSIAKSIVELQGGNFDIEIDGDLFKVITTFRKER</sequence>
<keyword evidence="14" id="KW-0175">Coiled coil</keyword>
<evidence type="ECO:0000256" key="3">
    <source>
        <dbReference type="ARBA" id="ARBA00012438"/>
    </source>
</evidence>
<dbReference type="Pfam" id="PF02518">
    <property type="entry name" value="HATPase_c"/>
    <property type="match status" value="1"/>
</dbReference>
<proteinExistence type="predicted"/>
<dbReference type="SUPFAM" id="SSF55874">
    <property type="entry name" value="ATPase domain of HSP90 chaperone/DNA topoisomerase II/histidine kinase"/>
    <property type="match status" value="1"/>
</dbReference>
<name>A0A9X3XQM6_9CLOT</name>
<keyword evidence="10 17" id="KW-0067">ATP-binding</keyword>
<evidence type="ECO:0000256" key="7">
    <source>
        <dbReference type="ARBA" id="ARBA00022692"/>
    </source>
</evidence>
<dbReference type="Gene3D" id="1.10.287.130">
    <property type="match status" value="1"/>
</dbReference>
<gene>
    <name evidence="17" type="ORF">NE398_15120</name>
</gene>
<dbReference type="Pfam" id="PF00512">
    <property type="entry name" value="HisKA"/>
    <property type="match status" value="1"/>
</dbReference>
<evidence type="ECO:0000256" key="15">
    <source>
        <dbReference type="SAM" id="Phobius"/>
    </source>
</evidence>
<evidence type="ECO:0000256" key="13">
    <source>
        <dbReference type="ARBA" id="ARBA00023136"/>
    </source>
</evidence>
<keyword evidence="11 15" id="KW-1133">Transmembrane helix</keyword>
<dbReference type="GO" id="GO:0005886">
    <property type="term" value="C:plasma membrane"/>
    <property type="evidence" value="ECO:0007669"/>
    <property type="project" value="UniProtKB-SubCell"/>
</dbReference>
<evidence type="ECO:0000256" key="12">
    <source>
        <dbReference type="ARBA" id="ARBA00023012"/>
    </source>
</evidence>
<organism evidence="17 18">
    <name type="scientific">Clostridium tertium</name>
    <dbReference type="NCBI Taxonomy" id="1559"/>
    <lineage>
        <taxon>Bacteria</taxon>
        <taxon>Bacillati</taxon>
        <taxon>Bacillota</taxon>
        <taxon>Clostridia</taxon>
        <taxon>Eubacteriales</taxon>
        <taxon>Clostridiaceae</taxon>
        <taxon>Clostridium</taxon>
    </lineage>
</organism>
<feature type="transmembrane region" description="Helical" evidence="15">
    <location>
        <begin position="301"/>
        <end position="323"/>
    </location>
</feature>
<dbReference type="Gene3D" id="3.30.565.10">
    <property type="entry name" value="Histidine kinase-like ATPase, C-terminal domain"/>
    <property type="match status" value="1"/>
</dbReference>
<reference evidence="17" key="1">
    <citation type="submission" date="2022-05" db="EMBL/GenBank/DDBJ databases">
        <title>Draft genome sequence of Clostridium tertium strain CP3 isolated from Peru.</title>
        <authorList>
            <person name="Hurtado R."/>
            <person name="Lima L."/>
            <person name="Sousa T."/>
            <person name="Jaiswal A.K."/>
            <person name="Tiwari S."/>
            <person name="Maturrano L."/>
            <person name="Brenig B."/>
            <person name="Azevedo V."/>
        </authorList>
    </citation>
    <scope>NUCLEOTIDE SEQUENCE</scope>
    <source>
        <strain evidence="17">CP3</strain>
    </source>
</reference>
<keyword evidence="8" id="KW-0547">Nucleotide-binding</keyword>
<feature type="transmembrane region" description="Helical" evidence="15">
    <location>
        <begin position="17"/>
        <end position="34"/>
    </location>
</feature>
<keyword evidence="7 15" id="KW-0812">Transmembrane</keyword>
<evidence type="ECO:0000256" key="10">
    <source>
        <dbReference type="ARBA" id="ARBA00022840"/>
    </source>
</evidence>
<keyword evidence="12" id="KW-0902">Two-component regulatory system</keyword>
<evidence type="ECO:0000256" key="8">
    <source>
        <dbReference type="ARBA" id="ARBA00022741"/>
    </source>
</evidence>
<evidence type="ECO:0000256" key="14">
    <source>
        <dbReference type="SAM" id="Coils"/>
    </source>
</evidence>
<dbReference type="InterPro" id="IPR050398">
    <property type="entry name" value="HssS/ArlS-like"/>
</dbReference>
<evidence type="ECO:0000256" key="5">
    <source>
        <dbReference type="ARBA" id="ARBA00022553"/>
    </source>
</evidence>
<evidence type="ECO:0000256" key="9">
    <source>
        <dbReference type="ARBA" id="ARBA00022777"/>
    </source>
</evidence>
<keyword evidence="13 15" id="KW-0472">Membrane</keyword>
<evidence type="ECO:0000313" key="18">
    <source>
        <dbReference type="Proteomes" id="UP001141183"/>
    </source>
</evidence>
<dbReference type="InterPro" id="IPR036890">
    <property type="entry name" value="HATPase_C_sf"/>
</dbReference>
<dbReference type="EC" id="2.7.13.3" evidence="3"/>
<protein>
    <recommendedName>
        <fullName evidence="3">histidine kinase</fullName>
        <ecNumber evidence="3">2.7.13.3</ecNumber>
    </recommendedName>
</protein>
<keyword evidence="18" id="KW-1185">Reference proteome</keyword>
<dbReference type="EMBL" id="JAMRYU010000016">
    <property type="protein sequence ID" value="MDC4241467.1"/>
    <property type="molecule type" value="Genomic_DNA"/>
</dbReference>
<keyword evidence="6" id="KW-0808">Transferase</keyword>
<keyword evidence="5" id="KW-0597">Phosphoprotein</keyword>
<dbReference type="PANTHER" id="PTHR45528">
    <property type="entry name" value="SENSOR HISTIDINE KINASE CPXA"/>
    <property type="match status" value="1"/>
</dbReference>
<dbReference type="SUPFAM" id="SSF47384">
    <property type="entry name" value="Homodimeric domain of signal transducing histidine kinase"/>
    <property type="match status" value="1"/>
</dbReference>
<evidence type="ECO:0000256" key="4">
    <source>
        <dbReference type="ARBA" id="ARBA00022475"/>
    </source>
</evidence>
<keyword evidence="4" id="KW-1003">Cell membrane</keyword>
<comment type="caution">
    <text evidence="17">The sequence shown here is derived from an EMBL/GenBank/DDBJ whole genome shotgun (WGS) entry which is preliminary data.</text>
</comment>
<dbReference type="PROSITE" id="PS50109">
    <property type="entry name" value="HIS_KIN"/>
    <property type="match status" value="1"/>
</dbReference>
<feature type="transmembrane region" description="Helical" evidence="15">
    <location>
        <begin position="420"/>
        <end position="441"/>
    </location>
</feature>
<comment type="subcellular location">
    <subcellularLocation>
        <location evidence="2">Cell membrane</location>
        <topology evidence="2">Multi-pass membrane protein</topology>
    </subcellularLocation>
</comment>
<evidence type="ECO:0000256" key="11">
    <source>
        <dbReference type="ARBA" id="ARBA00022989"/>
    </source>
</evidence>
<dbReference type="GO" id="GO:0000155">
    <property type="term" value="F:phosphorelay sensor kinase activity"/>
    <property type="evidence" value="ECO:0007669"/>
    <property type="project" value="InterPro"/>
</dbReference>
<dbReference type="InterPro" id="IPR036097">
    <property type="entry name" value="HisK_dim/P_sf"/>
</dbReference>
<dbReference type="InterPro" id="IPR003594">
    <property type="entry name" value="HATPase_dom"/>
</dbReference>
<evidence type="ECO:0000259" key="16">
    <source>
        <dbReference type="PROSITE" id="PS50109"/>
    </source>
</evidence>
<dbReference type="PANTHER" id="PTHR45528:SF1">
    <property type="entry name" value="SENSOR HISTIDINE KINASE CPXA"/>
    <property type="match status" value="1"/>
</dbReference>
<evidence type="ECO:0000256" key="2">
    <source>
        <dbReference type="ARBA" id="ARBA00004651"/>
    </source>
</evidence>
<feature type="domain" description="Histidine kinase" evidence="16">
    <location>
        <begin position="505"/>
        <end position="703"/>
    </location>
</feature>
<evidence type="ECO:0000256" key="1">
    <source>
        <dbReference type="ARBA" id="ARBA00000085"/>
    </source>
</evidence>
<dbReference type="InterPro" id="IPR005467">
    <property type="entry name" value="His_kinase_dom"/>
</dbReference>
<comment type="catalytic activity">
    <reaction evidence="1">
        <text>ATP + protein L-histidine = ADP + protein N-phospho-L-histidine.</text>
        <dbReference type="EC" id="2.7.13.3"/>
    </reaction>
</comment>
<dbReference type="SMART" id="SM00388">
    <property type="entry name" value="HisKA"/>
    <property type="match status" value="1"/>
</dbReference>
<dbReference type="InterPro" id="IPR003661">
    <property type="entry name" value="HisK_dim/P_dom"/>
</dbReference>
<feature type="transmembrane region" description="Helical" evidence="15">
    <location>
        <begin position="335"/>
        <end position="357"/>
    </location>
</feature>